<dbReference type="GO" id="GO:0003899">
    <property type="term" value="F:DNA-directed RNA polymerase activity"/>
    <property type="evidence" value="ECO:0007669"/>
    <property type="project" value="InterPro"/>
</dbReference>
<reference evidence="2 3" key="1">
    <citation type="submission" date="2017-05" db="EMBL/GenBank/DDBJ databases">
        <authorList>
            <person name="Song R."/>
            <person name="Chenine A.L."/>
            <person name="Ruprecht R.M."/>
        </authorList>
    </citation>
    <scope>NUCLEOTIDE SEQUENCE [LARGE SCALE GENOMIC DNA]</scope>
</reference>
<name>A0A1Y0SUN4_9CAUD</name>
<dbReference type="GO" id="GO:0003677">
    <property type="term" value="F:DNA binding"/>
    <property type="evidence" value="ECO:0007669"/>
    <property type="project" value="InterPro"/>
</dbReference>
<keyword evidence="3" id="KW-1185">Reference proteome</keyword>
<dbReference type="OrthoDB" id="2530at10239"/>
<evidence type="ECO:0000259" key="1">
    <source>
        <dbReference type="Pfam" id="PF00623"/>
    </source>
</evidence>
<dbReference type="Gene3D" id="2.40.40.20">
    <property type="match status" value="1"/>
</dbReference>
<protein>
    <submittedName>
        <fullName evidence="2">Non-virion DNA-dependent RNA polymerase subunit beta</fullName>
    </submittedName>
</protein>
<feature type="domain" description="RNA polymerase alpha subunit" evidence="1">
    <location>
        <begin position="375"/>
        <end position="431"/>
    </location>
</feature>
<organism evidence="2 3">
    <name type="scientific">Pseudomonas phage Noxifer</name>
    <dbReference type="NCBI Taxonomy" id="2006684"/>
    <lineage>
        <taxon>Viruses</taxon>
        <taxon>Duplodnaviria</taxon>
        <taxon>Heunggongvirae</taxon>
        <taxon>Uroviricota</taxon>
        <taxon>Caudoviricetes</taxon>
        <taxon>Chimalliviridae</taxon>
        <taxon>Noxifervirus</taxon>
        <taxon>Noxifervirus noxifer</taxon>
    </lineage>
</organism>
<dbReference type="Pfam" id="PF00623">
    <property type="entry name" value="RNA_pol_Rpb1_2"/>
    <property type="match status" value="1"/>
</dbReference>
<gene>
    <name evidence="2" type="ORF">NOXIFER_51</name>
</gene>
<dbReference type="SUPFAM" id="SSF64484">
    <property type="entry name" value="beta and beta-prime subunits of DNA dependent RNA-polymerase"/>
    <property type="match status" value="1"/>
</dbReference>
<dbReference type="GO" id="GO:0006351">
    <property type="term" value="P:DNA-templated transcription"/>
    <property type="evidence" value="ECO:0007669"/>
    <property type="project" value="InterPro"/>
</dbReference>
<evidence type="ECO:0000313" key="3">
    <source>
        <dbReference type="Proteomes" id="UP000224829"/>
    </source>
</evidence>
<dbReference type="InterPro" id="IPR000722">
    <property type="entry name" value="RNA_pol_asu"/>
</dbReference>
<dbReference type="Proteomes" id="UP000224829">
    <property type="component" value="Segment"/>
</dbReference>
<dbReference type="EMBL" id="MF063068">
    <property type="protein sequence ID" value="ARV77222.1"/>
    <property type="molecule type" value="Genomic_DNA"/>
</dbReference>
<accession>A0A1Y0SUN4</accession>
<sequence>MGVSLQCVNHDEVFNNLPYEPLMVNSLDTSTPEKLIEFKRHIYSHYNNSDTIEESAACTCKKITDVEKIGTYCPDCHTKVEGSNERPIVPSMWMDAPEGVTSLISPHLWIILDSNTTTKEFNFLRYLTDTKYKFTYERLSSKETKRKVDRLLEKNFERGLNAFIRDFDTIVEFFFQANIIDKNKAELSQFIRNNKHCFFPQVLPLPSRVCMVVESTTSGTYIDKPILLAVDAALSMASIGSTNFKLKPIEVQNITAQSIATLSMFHQIYDKDRLARKPGLIRRHVLASSLYLTGRNVITSISKPHNYEQIELPWGMAVQLFKYHIISKLFKRGYTANKALAAVYQNVLNDTPNPLLVEIFNELIAESNGGLGPACIFGRNPTLQRGSTQMFYIGTIKTNTRDNTISMSVLCLKAPNADFDGDQLNLTLLADNQLTQAASRLAPHLWVWSLHAPHEISGNLEIQGPVIETAASWITRARLKAKANREGRMA</sequence>
<evidence type="ECO:0000313" key="2">
    <source>
        <dbReference type="EMBL" id="ARV77222.1"/>
    </source>
</evidence>
<proteinExistence type="predicted"/>